<dbReference type="Proteomes" id="UP000499080">
    <property type="component" value="Unassembled WGS sequence"/>
</dbReference>
<protein>
    <submittedName>
        <fullName evidence="1">Uncharacterized protein</fullName>
    </submittedName>
</protein>
<evidence type="ECO:0000313" key="2">
    <source>
        <dbReference type="Proteomes" id="UP000499080"/>
    </source>
</evidence>
<dbReference type="EMBL" id="BGPR01000046">
    <property type="protein sequence ID" value="GBL86048.1"/>
    <property type="molecule type" value="Genomic_DNA"/>
</dbReference>
<dbReference type="AlphaFoldDB" id="A0A4Y2B242"/>
<accession>A0A4Y2B242</accession>
<keyword evidence="2" id="KW-1185">Reference proteome</keyword>
<organism evidence="1 2">
    <name type="scientific">Araneus ventricosus</name>
    <name type="common">Orbweaver spider</name>
    <name type="synonym">Epeira ventricosa</name>
    <dbReference type="NCBI Taxonomy" id="182803"/>
    <lineage>
        <taxon>Eukaryota</taxon>
        <taxon>Metazoa</taxon>
        <taxon>Ecdysozoa</taxon>
        <taxon>Arthropoda</taxon>
        <taxon>Chelicerata</taxon>
        <taxon>Arachnida</taxon>
        <taxon>Araneae</taxon>
        <taxon>Araneomorphae</taxon>
        <taxon>Entelegynae</taxon>
        <taxon>Araneoidea</taxon>
        <taxon>Araneidae</taxon>
        <taxon>Araneus</taxon>
    </lineage>
</organism>
<reference evidence="1 2" key="1">
    <citation type="journal article" date="2019" name="Sci. Rep.">
        <title>Orb-weaving spider Araneus ventricosus genome elucidates the spidroin gene catalogue.</title>
        <authorList>
            <person name="Kono N."/>
            <person name="Nakamura H."/>
            <person name="Ohtoshi R."/>
            <person name="Moran D.A.P."/>
            <person name="Shinohara A."/>
            <person name="Yoshida Y."/>
            <person name="Fujiwara M."/>
            <person name="Mori M."/>
            <person name="Tomita M."/>
            <person name="Arakawa K."/>
        </authorList>
    </citation>
    <scope>NUCLEOTIDE SEQUENCE [LARGE SCALE GENOMIC DNA]</scope>
</reference>
<proteinExistence type="predicted"/>
<gene>
    <name evidence="1" type="ORF">AVEN_89100_1</name>
</gene>
<evidence type="ECO:0000313" key="1">
    <source>
        <dbReference type="EMBL" id="GBL86048.1"/>
    </source>
</evidence>
<name>A0A4Y2B242_ARAVE</name>
<sequence length="118" mass="13703">MGELSSKKGVIMLVMRNIEECGIFLSFKTMVIPIRRLQHKDSLRTLAEKYSFIPLKVPTSPPPCFNLFFSLRCSVLVKVTRMTMLEKKLLPPDYHLLQHCPSIRGYKIVPHYDFGFSR</sequence>
<comment type="caution">
    <text evidence="1">The sequence shown here is derived from an EMBL/GenBank/DDBJ whole genome shotgun (WGS) entry which is preliminary data.</text>
</comment>